<comment type="similarity">
    <text evidence="2 8">Belongs to the glycosyltransferase 92 family.</text>
</comment>
<keyword evidence="5" id="KW-0812">Transmembrane</keyword>
<evidence type="ECO:0000256" key="8">
    <source>
        <dbReference type="RuleBase" id="RU366017"/>
    </source>
</evidence>
<dbReference type="GO" id="GO:0016020">
    <property type="term" value="C:membrane"/>
    <property type="evidence" value="ECO:0007669"/>
    <property type="project" value="UniProtKB-SubCell"/>
</dbReference>
<keyword evidence="4 8" id="KW-0808">Transferase</keyword>
<keyword evidence="10" id="KW-1185">Reference proteome</keyword>
<evidence type="ECO:0000313" key="9">
    <source>
        <dbReference type="EMBL" id="KAK6172073.1"/>
    </source>
</evidence>
<evidence type="ECO:0000256" key="7">
    <source>
        <dbReference type="ARBA" id="ARBA00023136"/>
    </source>
</evidence>
<keyword evidence="3 8" id="KW-0328">Glycosyltransferase</keyword>
<comment type="subcellular location">
    <subcellularLocation>
        <location evidence="1">Membrane</location>
        <topology evidence="1">Single-pass membrane protein</topology>
    </subcellularLocation>
</comment>
<dbReference type="EMBL" id="JAZGQO010000012">
    <property type="protein sequence ID" value="KAK6172073.1"/>
    <property type="molecule type" value="Genomic_DNA"/>
</dbReference>
<dbReference type="InterPro" id="IPR008166">
    <property type="entry name" value="Glyco_transf_92"/>
</dbReference>
<dbReference type="AlphaFoldDB" id="A0AAN8JAQ9"/>
<dbReference type="EC" id="2.4.1.-" evidence="8"/>
<dbReference type="Proteomes" id="UP001347796">
    <property type="component" value="Unassembled WGS sequence"/>
</dbReference>
<keyword evidence="7" id="KW-0472">Membrane</keyword>
<evidence type="ECO:0000256" key="6">
    <source>
        <dbReference type="ARBA" id="ARBA00022989"/>
    </source>
</evidence>
<name>A0AAN8JAQ9_PATCE</name>
<proteinExistence type="inferred from homology"/>
<evidence type="ECO:0000256" key="4">
    <source>
        <dbReference type="ARBA" id="ARBA00022679"/>
    </source>
</evidence>
<keyword evidence="6" id="KW-1133">Transmembrane helix</keyword>
<reference evidence="9 10" key="1">
    <citation type="submission" date="2024-01" db="EMBL/GenBank/DDBJ databases">
        <title>The genome of the rayed Mediterranean limpet Patella caerulea (Linnaeus, 1758).</title>
        <authorList>
            <person name="Anh-Thu Weber A."/>
            <person name="Halstead-Nussloch G."/>
        </authorList>
    </citation>
    <scope>NUCLEOTIDE SEQUENCE [LARGE SCALE GENOMIC DNA]</scope>
    <source>
        <strain evidence="9">AATW-2023a</strain>
        <tissue evidence="9">Whole specimen</tissue>
    </source>
</reference>
<dbReference type="GO" id="GO:0005737">
    <property type="term" value="C:cytoplasm"/>
    <property type="evidence" value="ECO:0007669"/>
    <property type="project" value="TreeGrafter"/>
</dbReference>
<gene>
    <name evidence="9" type="ORF">SNE40_018033</name>
</gene>
<evidence type="ECO:0000256" key="1">
    <source>
        <dbReference type="ARBA" id="ARBA00004167"/>
    </source>
</evidence>
<dbReference type="PANTHER" id="PTHR21461:SF69">
    <property type="entry name" value="GLYCOSYLTRANSFERASE FAMILY 92 PROTEIN"/>
    <property type="match status" value="1"/>
</dbReference>
<protein>
    <recommendedName>
        <fullName evidence="8">Glycosyltransferase family 92 protein</fullName>
        <ecNumber evidence="8">2.4.1.-</ecNumber>
    </recommendedName>
</protein>
<dbReference type="Pfam" id="PF01697">
    <property type="entry name" value="Glyco_transf_92"/>
    <property type="match status" value="1"/>
</dbReference>
<accession>A0AAN8JAQ9</accession>
<dbReference type="GO" id="GO:0016757">
    <property type="term" value="F:glycosyltransferase activity"/>
    <property type="evidence" value="ECO:0007669"/>
    <property type="project" value="UniProtKB-UniRule"/>
</dbReference>
<dbReference type="PANTHER" id="PTHR21461">
    <property type="entry name" value="GLYCOSYLTRANSFERASE FAMILY 92 PROTEIN"/>
    <property type="match status" value="1"/>
</dbReference>
<organism evidence="9 10">
    <name type="scientific">Patella caerulea</name>
    <name type="common">Rayed Mediterranean limpet</name>
    <dbReference type="NCBI Taxonomy" id="87958"/>
    <lineage>
        <taxon>Eukaryota</taxon>
        <taxon>Metazoa</taxon>
        <taxon>Spiralia</taxon>
        <taxon>Lophotrochozoa</taxon>
        <taxon>Mollusca</taxon>
        <taxon>Gastropoda</taxon>
        <taxon>Patellogastropoda</taxon>
        <taxon>Patelloidea</taxon>
        <taxon>Patellidae</taxon>
        <taxon>Patella</taxon>
    </lineage>
</organism>
<evidence type="ECO:0000256" key="5">
    <source>
        <dbReference type="ARBA" id="ARBA00022692"/>
    </source>
</evidence>
<evidence type="ECO:0000256" key="3">
    <source>
        <dbReference type="ARBA" id="ARBA00022676"/>
    </source>
</evidence>
<comment type="caution">
    <text evidence="9">The sequence shown here is derived from an EMBL/GenBank/DDBJ whole genome shotgun (WGS) entry which is preliminary data.</text>
</comment>
<evidence type="ECO:0000256" key="2">
    <source>
        <dbReference type="ARBA" id="ARBA00007647"/>
    </source>
</evidence>
<evidence type="ECO:0000313" key="10">
    <source>
        <dbReference type="Proteomes" id="UP001347796"/>
    </source>
</evidence>
<sequence>MSNRGTMLSVYRRERARHYHNCRKPMGGLFSALLLTTIAIIALNSKSWVQIPPSFQIFQQQNIQNFSETRECLPPDSDGVLTKVGEQCIYIQSVIASYKEPGSTVISVVVNAWDGTYTAPDFVCCLRADRDVIRVKPHVFYKYSVESPFRATQFNCLVNAERLKPTHIAFTDHSCDQTSLNYSAITYPENSVDQLAVCTGVAYGRLVPEQLTEWFELQKILGVEKVVTFTYNLDGDSTKVLKYYENEGILEIIPYDIPQIIKAKPDRGFELNERWPVQYLNDIQMPLLDCKERLQGYRYMMVTGFHEIIIPKGQIANLYDLLEHRLRVEYQQASSFSFPVKTFITDWNKSDPDNQLFYLQYLQRTPLNTSNTRSVHIPGRIMEITHTHVVPQYYYQRIMLSAEMAYVHQYISCPPYLQDCYTSTRYHDGGLFFFENILKDRMKNVPPELRQEF</sequence>